<evidence type="ECO:0000259" key="5">
    <source>
        <dbReference type="PROSITE" id="PS50146"/>
    </source>
</evidence>
<dbReference type="SUPFAM" id="SSF111331">
    <property type="entry name" value="NAD kinase/diacylglycerol kinase-like"/>
    <property type="match status" value="1"/>
</dbReference>
<evidence type="ECO:0000256" key="3">
    <source>
        <dbReference type="ARBA" id="ARBA00022777"/>
    </source>
</evidence>
<dbReference type="OrthoDB" id="9786026at2"/>
<dbReference type="PANTHER" id="PTHR12358">
    <property type="entry name" value="SPHINGOSINE KINASE"/>
    <property type="match status" value="1"/>
</dbReference>
<name>A0A315YXH2_SEDFL</name>
<organism evidence="6 7">
    <name type="scientific">Sediminitomix flava</name>
    <dbReference type="NCBI Taxonomy" id="379075"/>
    <lineage>
        <taxon>Bacteria</taxon>
        <taxon>Pseudomonadati</taxon>
        <taxon>Bacteroidota</taxon>
        <taxon>Cytophagia</taxon>
        <taxon>Cytophagales</taxon>
        <taxon>Flammeovirgaceae</taxon>
        <taxon>Sediminitomix</taxon>
    </lineage>
</organism>
<dbReference type="GO" id="GO:0005524">
    <property type="term" value="F:ATP binding"/>
    <property type="evidence" value="ECO:0007669"/>
    <property type="project" value="UniProtKB-KW"/>
</dbReference>
<keyword evidence="4" id="KW-0067">ATP-binding</keyword>
<dbReference type="GO" id="GO:0005886">
    <property type="term" value="C:plasma membrane"/>
    <property type="evidence" value="ECO:0007669"/>
    <property type="project" value="TreeGrafter"/>
</dbReference>
<feature type="domain" description="DAGKc" evidence="5">
    <location>
        <begin position="1"/>
        <end position="129"/>
    </location>
</feature>
<dbReference type="InterPro" id="IPR017438">
    <property type="entry name" value="ATP-NAD_kinase_N"/>
</dbReference>
<evidence type="ECO:0000256" key="1">
    <source>
        <dbReference type="ARBA" id="ARBA00022679"/>
    </source>
</evidence>
<keyword evidence="1" id="KW-0808">Transferase</keyword>
<evidence type="ECO:0000256" key="4">
    <source>
        <dbReference type="ARBA" id="ARBA00022840"/>
    </source>
</evidence>
<dbReference type="Gene3D" id="3.40.50.10330">
    <property type="entry name" value="Probable inorganic polyphosphate/atp-NAD kinase, domain 1"/>
    <property type="match status" value="1"/>
</dbReference>
<dbReference type="Proteomes" id="UP000245535">
    <property type="component" value="Unassembled WGS sequence"/>
</dbReference>
<protein>
    <submittedName>
        <fullName evidence="6">YegS/Rv2252/BmrU family lipid kinase</fullName>
    </submittedName>
</protein>
<dbReference type="RefSeq" id="WP_109623013.1">
    <property type="nucleotide sequence ID" value="NZ_QGDO01000011.1"/>
</dbReference>
<comment type="caution">
    <text evidence="6">The sequence shown here is derived from an EMBL/GenBank/DDBJ whole genome shotgun (WGS) entry which is preliminary data.</text>
</comment>
<dbReference type="PANTHER" id="PTHR12358:SF106">
    <property type="entry name" value="LIPID KINASE YEGS"/>
    <property type="match status" value="1"/>
</dbReference>
<evidence type="ECO:0000313" key="6">
    <source>
        <dbReference type="EMBL" id="PWJ34177.1"/>
    </source>
</evidence>
<evidence type="ECO:0000313" key="7">
    <source>
        <dbReference type="Proteomes" id="UP000245535"/>
    </source>
</evidence>
<evidence type="ECO:0000256" key="2">
    <source>
        <dbReference type="ARBA" id="ARBA00022741"/>
    </source>
</evidence>
<dbReference type="AlphaFoldDB" id="A0A315YXH2"/>
<accession>A0A315YXH2</accession>
<dbReference type="InterPro" id="IPR050187">
    <property type="entry name" value="Lipid_Phosphate_FormReg"/>
</dbReference>
<dbReference type="GO" id="GO:0016301">
    <property type="term" value="F:kinase activity"/>
    <property type="evidence" value="ECO:0007669"/>
    <property type="project" value="UniProtKB-KW"/>
</dbReference>
<reference evidence="6 7" key="1">
    <citation type="submission" date="2018-03" db="EMBL/GenBank/DDBJ databases">
        <title>Genomic Encyclopedia of Archaeal and Bacterial Type Strains, Phase II (KMG-II): from individual species to whole genera.</title>
        <authorList>
            <person name="Goeker M."/>
        </authorList>
    </citation>
    <scope>NUCLEOTIDE SEQUENCE [LARGE SCALE GENOMIC DNA]</scope>
    <source>
        <strain evidence="6 7">DSM 28229</strain>
    </source>
</reference>
<proteinExistence type="predicted"/>
<dbReference type="Pfam" id="PF19279">
    <property type="entry name" value="YegS_C"/>
    <property type="match status" value="1"/>
</dbReference>
<gene>
    <name evidence="6" type="ORF">BC781_11187</name>
</gene>
<sequence length="301" mass="32986">MKVLLVVNPISGSTDKTEFINQAKSLCQKYGIELEEFHTTGKDDVINLEHKVKEYTPDKVASVGGDGTTLMTSLALLGSHAPMGIVPLGSANGMAKELGVSHDPLTAFHDILLTQVKMPLDIIKVNSEFCSIHLGDVGINATIVEKYSKEEERGWAAYAKHFFSAIAESELFNVSIEIDGEIKKHEAYTVIIANTRMYGTGAVINPKGNPHDGLLEIVVVHKRNLEGLINLGLSTISEDLVSKVEDHAKIYQVEKAKITFEEPKTLQLDGELTGKHKELCIEIIPGAVNYLSTTDNIFYKP</sequence>
<keyword evidence="3 6" id="KW-0418">Kinase</keyword>
<dbReference type="InterPro" id="IPR045540">
    <property type="entry name" value="YegS/DAGK_C"/>
</dbReference>
<dbReference type="Gene3D" id="2.60.200.40">
    <property type="match status" value="1"/>
</dbReference>
<keyword evidence="2" id="KW-0547">Nucleotide-binding</keyword>
<dbReference type="InterPro" id="IPR016064">
    <property type="entry name" value="NAD/diacylglycerol_kinase_sf"/>
</dbReference>
<dbReference type="EMBL" id="QGDO01000011">
    <property type="protein sequence ID" value="PWJ34177.1"/>
    <property type="molecule type" value="Genomic_DNA"/>
</dbReference>
<dbReference type="InterPro" id="IPR001206">
    <property type="entry name" value="Diacylglycerol_kinase_cat_dom"/>
</dbReference>
<dbReference type="Pfam" id="PF00781">
    <property type="entry name" value="DAGK_cat"/>
    <property type="match status" value="1"/>
</dbReference>
<dbReference type="PROSITE" id="PS50146">
    <property type="entry name" value="DAGK"/>
    <property type="match status" value="1"/>
</dbReference>
<dbReference type="SMART" id="SM00046">
    <property type="entry name" value="DAGKc"/>
    <property type="match status" value="1"/>
</dbReference>
<keyword evidence="7" id="KW-1185">Reference proteome</keyword>